<dbReference type="PROSITE" id="PS00108">
    <property type="entry name" value="PROTEIN_KINASE_ST"/>
    <property type="match status" value="1"/>
</dbReference>
<keyword evidence="2 3" id="KW-0067">ATP-binding</keyword>
<accession>A0AAN8EXY8</accession>
<dbReference type="SUPFAM" id="SSF56112">
    <property type="entry name" value="Protein kinase-like (PK-like)"/>
    <property type="match status" value="1"/>
</dbReference>
<name>A0AAN8EXY8_TRICO</name>
<keyword evidence="4" id="KW-0723">Serine/threonine-protein kinase</keyword>
<dbReference type="Pfam" id="PF00069">
    <property type="entry name" value="Pkinase"/>
    <property type="match status" value="2"/>
</dbReference>
<dbReference type="InterPro" id="IPR008271">
    <property type="entry name" value="Ser/Thr_kinase_AS"/>
</dbReference>
<reference evidence="6 7" key="1">
    <citation type="submission" date="2019-10" db="EMBL/GenBank/DDBJ databases">
        <title>Assembly and Annotation for the nematode Trichostrongylus colubriformis.</title>
        <authorList>
            <person name="Martin J."/>
        </authorList>
    </citation>
    <scope>NUCLEOTIDE SEQUENCE [LARGE SCALE GENOMIC DNA]</scope>
    <source>
        <strain evidence="6">G859</strain>
        <tissue evidence="6">Whole worm</tissue>
    </source>
</reference>
<dbReference type="FunFam" id="3.30.200.20:FF:000002">
    <property type="entry name" value="Calcium/calmodulin-dependent protein kinase type II subunit delta isoform 2"/>
    <property type="match status" value="1"/>
</dbReference>
<evidence type="ECO:0000256" key="2">
    <source>
        <dbReference type="ARBA" id="ARBA00022840"/>
    </source>
</evidence>
<dbReference type="PANTHER" id="PTHR24347">
    <property type="entry name" value="SERINE/THREONINE-PROTEIN KINASE"/>
    <property type="match status" value="1"/>
</dbReference>
<dbReference type="EMBL" id="WIXE01020444">
    <property type="protein sequence ID" value="KAK5969210.1"/>
    <property type="molecule type" value="Genomic_DNA"/>
</dbReference>
<dbReference type="GO" id="GO:0004674">
    <property type="term" value="F:protein serine/threonine kinase activity"/>
    <property type="evidence" value="ECO:0007669"/>
    <property type="project" value="UniProtKB-KW"/>
</dbReference>
<keyword evidence="6" id="KW-0808">Transferase</keyword>
<dbReference type="GO" id="GO:0005524">
    <property type="term" value="F:ATP binding"/>
    <property type="evidence" value="ECO:0007669"/>
    <property type="project" value="UniProtKB-UniRule"/>
</dbReference>
<evidence type="ECO:0000259" key="5">
    <source>
        <dbReference type="PROSITE" id="PS50011"/>
    </source>
</evidence>
<sequence>MKSKMRYFRTRTAVSRDCETRVAFRGMRRLCPIQQIGVEFICGVHAFTWTHLINSIGEKRLRQGMVVGPTMNASTKFSDNYDVKEELGKGAFSVVRRCVHKATAAEFAAKIINTKKLSARDFQKLEREARICRKLQHPNIVRLHDSIQEESFHYLVFDLVTGGELFEDIVAREFYSEADASHCIQQILESIAYCHQNCIVHRDLKPENLLLASKAKGAAVKLADFGLAIEVGQDTEAWFGFAGTPGYLSPEVLKKDPYGKPVDIWACEPDSGKKSEHSAESQVILKAIKSVEGEGGVILYILLVGYPPFWDEDQHRLYAQIKAGAYDYPSPEWDTVTPEAKSLIDSMLTVNPKKRITADQALKVPWICNRERVASVMHRQDTVDCLKKFNARRKLKKRSHLKCALLKGRDLRRENGDTNQWCAEDERFDWQCRVERQRTRTGTNIVTAQQSTAPYTRGCDSHDDDCCSSFIK</sequence>
<dbReference type="InterPro" id="IPR017441">
    <property type="entry name" value="Protein_kinase_ATP_BS"/>
</dbReference>
<dbReference type="CDD" id="cd14086">
    <property type="entry name" value="STKc_CaMKII"/>
    <property type="match status" value="1"/>
</dbReference>
<keyword evidence="1 3" id="KW-0547">Nucleotide-binding</keyword>
<dbReference type="PROSITE" id="PS50011">
    <property type="entry name" value="PROTEIN_KINASE_DOM"/>
    <property type="match status" value="1"/>
</dbReference>
<dbReference type="Gene3D" id="3.30.200.20">
    <property type="entry name" value="Phosphorylase Kinase, domain 1"/>
    <property type="match status" value="1"/>
</dbReference>
<feature type="domain" description="Protein kinase" evidence="5">
    <location>
        <begin position="81"/>
        <end position="367"/>
    </location>
</feature>
<dbReference type="Gene3D" id="1.10.510.10">
    <property type="entry name" value="Transferase(Phosphotransferase) domain 1"/>
    <property type="match status" value="1"/>
</dbReference>
<feature type="binding site" evidence="3">
    <location>
        <position position="110"/>
    </location>
    <ligand>
        <name>ATP</name>
        <dbReference type="ChEBI" id="CHEBI:30616"/>
    </ligand>
</feature>
<keyword evidence="7" id="KW-1185">Reference proteome</keyword>
<comment type="caution">
    <text evidence="6">The sequence shown here is derived from an EMBL/GenBank/DDBJ whole genome shotgun (WGS) entry which is preliminary data.</text>
</comment>
<evidence type="ECO:0000256" key="1">
    <source>
        <dbReference type="ARBA" id="ARBA00022741"/>
    </source>
</evidence>
<dbReference type="InterPro" id="IPR000719">
    <property type="entry name" value="Prot_kinase_dom"/>
</dbReference>
<dbReference type="SMART" id="SM00220">
    <property type="entry name" value="S_TKc"/>
    <property type="match status" value="1"/>
</dbReference>
<comment type="similarity">
    <text evidence="4">Belongs to the protein kinase superfamily.</text>
</comment>
<protein>
    <submittedName>
        <fullName evidence="6">Calcium/calmodulin-dependent protein kinase type II subunit</fullName>
    </submittedName>
</protein>
<evidence type="ECO:0000313" key="7">
    <source>
        <dbReference type="Proteomes" id="UP001331761"/>
    </source>
</evidence>
<dbReference type="AlphaFoldDB" id="A0AAN8EXY8"/>
<keyword evidence="6" id="KW-0418">Kinase</keyword>
<gene>
    <name evidence="6" type="ORF">GCK32_011329</name>
</gene>
<organism evidence="6 7">
    <name type="scientific">Trichostrongylus colubriformis</name>
    <name type="common">Black scour worm</name>
    <dbReference type="NCBI Taxonomy" id="6319"/>
    <lineage>
        <taxon>Eukaryota</taxon>
        <taxon>Metazoa</taxon>
        <taxon>Ecdysozoa</taxon>
        <taxon>Nematoda</taxon>
        <taxon>Chromadorea</taxon>
        <taxon>Rhabditida</taxon>
        <taxon>Rhabditina</taxon>
        <taxon>Rhabditomorpha</taxon>
        <taxon>Strongyloidea</taxon>
        <taxon>Trichostrongylidae</taxon>
        <taxon>Trichostrongylus</taxon>
    </lineage>
</organism>
<evidence type="ECO:0000256" key="3">
    <source>
        <dbReference type="PROSITE-ProRule" id="PRU10141"/>
    </source>
</evidence>
<dbReference type="Proteomes" id="UP001331761">
    <property type="component" value="Unassembled WGS sequence"/>
</dbReference>
<dbReference type="Gene3D" id="6.10.140.620">
    <property type="match status" value="1"/>
</dbReference>
<proteinExistence type="inferred from homology"/>
<evidence type="ECO:0000256" key="4">
    <source>
        <dbReference type="RuleBase" id="RU000304"/>
    </source>
</evidence>
<evidence type="ECO:0000313" key="6">
    <source>
        <dbReference type="EMBL" id="KAK5969210.1"/>
    </source>
</evidence>
<dbReference type="InterPro" id="IPR011009">
    <property type="entry name" value="Kinase-like_dom_sf"/>
</dbReference>
<dbReference type="PROSITE" id="PS00107">
    <property type="entry name" value="PROTEIN_KINASE_ATP"/>
    <property type="match status" value="1"/>
</dbReference>